<dbReference type="RefSeq" id="WP_155321348.1">
    <property type="nucleotide sequence ID" value="NZ_AP021876.1"/>
</dbReference>
<proteinExistence type="predicted"/>
<sequence length="144" mass="15439">MTHEDAGHYAAKHPGGEIDPAIAEAITAKEKDGKITCSAAHAIAEKHGCTPQTVGMTIDLLEKRIHKCQLGLFGYGDKKEKALKPPPTVGEPLRQAIEKAVENERISCAAAWAVAKEMKMSKLEISSACEAMGIKIKKCQLGAF</sequence>
<organism evidence="1 2">
    <name type="scientific">Desulfosarcina ovata subsp. sediminis</name>
    <dbReference type="NCBI Taxonomy" id="885957"/>
    <lineage>
        <taxon>Bacteria</taxon>
        <taxon>Pseudomonadati</taxon>
        <taxon>Thermodesulfobacteriota</taxon>
        <taxon>Desulfobacteria</taxon>
        <taxon>Desulfobacterales</taxon>
        <taxon>Desulfosarcinaceae</taxon>
        <taxon>Desulfosarcina</taxon>
    </lineage>
</organism>
<name>A0A5K7ZHN7_9BACT</name>
<dbReference type="AlphaFoldDB" id="A0A5K7ZHN7"/>
<evidence type="ECO:0000313" key="1">
    <source>
        <dbReference type="EMBL" id="BBO80371.1"/>
    </source>
</evidence>
<dbReference type="EMBL" id="AP021876">
    <property type="protein sequence ID" value="BBO80371.1"/>
    <property type="molecule type" value="Genomic_DNA"/>
</dbReference>
<reference evidence="1 2" key="1">
    <citation type="submission" date="2019-11" db="EMBL/GenBank/DDBJ databases">
        <title>Comparative genomics of hydrocarbon-degrading Desulfosarcina strains.</title>
        <authorList>
            <person name="Watanabe M."/>
            <person name="Kojima H."/>
            <person name="Fukui M."/>
        </authorList>
    </citation>
    <scope>NUCLEOTIDE SEQUENCE [LARGE SCALE GENOMIC DNA]</scope>
    <source>
        <strain evidence="1 2">28bB2T</strain>
    </source>
</reference>
<dbReference type="KEGG" id="dov:DSCO28_09370"/>
<protein>
    <submittedName>
        <fullName evidence="1">Uncharacterized protein</fullName>
    </submittedName>
</protein>
<accession>A0A5K7ZHN7</accession>
<dbReference type="Proteomes" id="UP000425960">
    <property type="component" value="Chromosome"/>
</dbReference>
<evidence type="ECO:0000313" key="2">
    <source>
        <dbReference type="Proteomes" id="UP000425960"/>
    </source>
</evidence>
<gene>
    <name evidence="1" type="ORF">DSCO28_09370</name>
</gene>